<evidence type="ECO:0000256" key="5">
    <source>
        <dbReference type="ARBA" id="ARBA00022741"/>
    </source>
</evidence>
<evidence type="ECO:0000256" key="6">
    <source>
        <dbReference type="ARBA" id="ARBA00022777"/>
    </source>
</evidence>
<keyword evidence="7" id="KW-0067">ATP-binding</keyword>
<evidence type="ECO:0000256" key="3">
    <source>
        <dbReference type="ARBA" id="ARBA00012054"/>
    </source>
</evidence>
<dbReference type="PANTHER" id="PTHR43442:SF3">
    <property type="entry name" value="GLUCONOKINASE-RELATED"/>
    <property type="match status" value="1"/>
</dbReference>
<dbReference type="PANTHER" id="PTHR43442">
    <property type="entry name" value="GLUCONOKINASE-RELATED"/>
    <property type="match status" value="1"/>
</dbReference>
<evidence type="ECO:0000313" key="12">
    <source>
        <dbReference type="Proteomes" id="UP000256964"/>
    </source>
</evidence>
<dbReference type="STRING" id="139420.A0A371CR18"/>
<name>A0A371CR18_9APHY</name>
<evidence type="ECO:0000256" key="10">
    <source>
        <dbReference type="SAM" id="MobiDB-lite"/>
    </source>
</evidence>
<accession>A0A371CR18</accession>
<dbReference type="GO" id="GO:0005524">
    <property type="term" value="F:ATP binding"/>
    <property type="evidence" value="ECO:0007669"/>
    <property type="project" value="UniProtKB-KW"/>
</dbReference>
<protein>
    <recommendedName>
        <fullName evidence="3">gluconokinase</fullName>
        <ecNumber evidence="3">2.7.1.12</ecNumber>
    </recommendedName>
    <alternativeName>
        <fullName evidence="8">Gluconate kinase</fullName>
    </alternativeName>
</protein>
<evidence type="ECO:0000313" key="11">
    <source>
        <dbReference type="EMBL" id="RDX42736.1"/>
    </source>
</evidence>
<keyword evidence="5" id="KW-0547">Nucleotide-binding</keyword>
<gene>
    <name evidence="11" type="ORF">OH76DRAFT_1495481</name>
</gene>
<comment type="similarity">
    <text evidence="2">Belongs to the gluconokinase GntK/GntV family.</text>
</comment>
<dbReference type="UniPathway" id="UPA00792"/>
<dbReference type="SUPFAM" id="SSF52540">
    <property type="entry name" value="P-loop containing nucleoside triphosphate hydrolases"/>
    <property type="match status" value="1"/>
</dbReference>
<dbReference type="GO" id="GO:0005975">
    <property type="term" value="P:carbohydrate metabolic process"/>
    <property type="evidence" value="ECO:0007669"/>
    <property type="project" value="InterPro"/>
</dbReference>
<keyword evidence="12" id="KW-1185">Reference proteome</keyword>
<comment type="pathway">
    <text evidence="1">Carbohydrate acid metabolism; D-gluconate degradation.</text>
</comment>
<sequence length="237" mass="25815">MAIDMSESRSQAHHPEQPGAAHVPDSDTPKPTSKKQPILIVVMGVAGTGKTTLARALEARLDMPYVEGDALHPPANIAKMSAGIPLTDADREPWLELIRTTAEHMAAAQHADPAYARRPGVLVTCSALRGYYRDILRGTRAPPGLQRPDAGADAERQQHLELPAYFVYIKGDKALLQERISKREGHYMKPGMLESQLQTLESPEGEEGVVVVPLDASTEEQAEIAIRELNALLPEPL</sequence>
<feature type="region of interest" description="Disordered" evidence="10">
    <location>
        <begin position="1"/>
        <end position="35"/>
    </location>
</feature>
<comment type="catalytic activity">
    <reaction evidence="9">
        <text>D-gluconate + ATP = 6-phospho-D-gluconate + ADP + H(+)</text>
        <dbReference type="Rhea" id="RHEA:19433"/>
        <dbReference type="ChEBI" id="CHEBI:15378"/>
        <dbReference type="ChEBI" id="CHEBI:18391"/>
        <dbReference type="ChEBI" id="CHEBI:30616"/>
        <dbReference type="ChEBI" id="CHEBI:58759"/>
        <dbReference type="ChEBI" id="CHEBI:456216"/>
        <dbReference type="EC" id="2.7.1.12"/>
    </reaction>
</comment>
<dbReference type="OrthoDB" id="275177at2759"/>
<proteinExistence type="inferred from homology"/>
<dbReference type="AlphaFoldDB" id="A0A371CR18"/>
<evidence type="ECO:0000256" key="7">
    <source>
        <dbReference type="ARBA" id="ARBA00022840"/>
    </source>
</evidence>
<evidence type="ECO:0000256" key="8">
    <source>
        <dbReference type="ARBA" id="ARBA00029835"/>
    </source>
</evidence>
<dbReference type="Proteomes" id="UP000256964">
    <property type="component" value="Unassembled WGS sequence"/>
</dbReference>
<keyword evidence="4" id="KW-0808">Transferase</keyword>
<dbReference type="InterPro" id="IPR006001">
    <property type="entry name" value="Therm_gnt_kin"/>
</dbReference>
<dbReference type="GO" id="GO:0005737">
    <property type="term" value="C:cytoplasm"/>
    <property type="evidence" value="ECO:0007669"/>
    <property type="project" value="TreeGrafter"/>
</dbReference>
<evidence type="ECO:0000256" key="2">
    <source>
        <dbReference type="ARBA" id="ARBA00008420"/>
    </source>
</evidence>
<dbReference type="EC" id="2.7.1.12" evidence="3"/>
<dbReference type="CDD" id="cd02021">
    <property type="entry name" value="GntK"/>
    <property type="match status" value="1"/>
</dbReference>
<reference evidence="11 12" key="1">
    <citation type="journal article" date="2018" name="Biotechnol. Biofuels">
        <title>Integrative visual omics of the white-rot fungus Polyporus brumalis exposes the biotechnological potential of its oxidative enzymes for delignifying raw plant biomass.</title>
        <authorList>
            <person name="Miyauchi S."/>
            <person name="Rancon A."/>
            <person name="Drula E."/>
            <person name="Hage H."/>
            <person name="Chaduli D."/>
            <person name="Favel A."/>
            <person name="Grisel S."/>
            <person name="Henrissat B."/>
            <person name="Herpoel-Gimbert I."/>
            <person name="Ruiz-Duenas F.J."/>
            <person name="Chevret D."/>
            <person name="Hainaut M."/>
            <person name="Lin J."/>
            <person name="Wang M."/>
            <person name="Pangilinan J."/>
            <person name="Lipzen A."/>
            <person name="Lesage-Meessen L."/>
            <person name="Navarro D."/>
            <person name="Riley R."/>
            <person name="Grigoriev I.V."/>
            <person name="Zhou S."/>
            <person name="Raouche S."/>
            <person name="Rosso M.N."/>
        </authorList>
    </citation>
    <scope>NUCLEOTIDE SEQUENCE [LARGE SCALE GENOMIC DNA]</scope>
    <source>
        <strain evidence="11 12">BRFM 1820</strain>
    </source>
</reference>
<evidence type="ECO:0000256" key="9">
    <source>
        <dbReference type="ARBA" id="ARBA00048090"/>
    </source>
</evidence>
<dbReference type="Gene3D" id="3.40.50.300">
    <property type="entry name" value="P-loop containing nucleotide triphosphate hydrolases"/>
    <property type="match status" value="1"/>
</dbReference>
<evidence type="ECO:0000256" key="4">
    <source>
        <dbReference type="ARBA" id="ARBA00022679"/>
    </source>
</evidence>
<keyword evidence="6 11" id="KW-0418">Kinase</keyword>
<dbReference type="InterPro" id="IPR027417">
    <property type="entry name" value="P-loop_NTPase"/>
</dbReference>
<organism evidence="11 12">
    <name type="scientific">Lentinus brumalis</name>
    <dbReference type="NCBI Taxonomy" id="2498619"/>
    <lineage>
        <taxon>Eukaryota</taxon>
        <taxon>Fungi</taxon>
        <taxon>Dikarya</taxon>
        <taxon>Basidiomycota</taxon>
        <taxon>Agaricomycotina</taxon>
        <taxon>Agaricomycetes</taxon>
        <taxon>Polyporales</taxon>
        <taxon>Polyporaceae</taxon>
        <taxon>Lentinus</taxon>
    </lineage>
</organism>
<evidence type="ECO:0000256" key="1">
    <source>
        <dbReference type="ARBA" id="ARBA00004875"/>
    </source>
</evidence>
<dbReference type="EMBL" id="KZ857478">
    <property type="protein sequence ID" value="RDX42736.1"/>
    <property type="molecule type" value="Genomic_DNA"/>
</dbReference>
<dbReference type="GO" id="GO:0046316">
    <property type="term" value="F:gluconokinase activity"/>
    <property type="evidence" value="ECO:0007669"/>
    <property type="project" value="UniProtKB-EC"/>
</dbReference>